<accession>B3S921</accession>
<reference evidence="3 4" key="1">
    <citation type="journal article" date="2008" name="Nature">
        <title>The Trichoplax genome and the nature of placozoans.</title>
        <authorList>
            <person name="Srivastava M."/>
            <person name="Begovic E."/>
            <person name="Chapman J."/>
            <person name="Putnam N.H."/>
            <person name="Hellsten U."/>
            <person name="Kawashima T."/>
            <person name="Kuo A."/>
            <person name="Mitros T."/>
            <person name="Salamov A."/>
            <person name="Carpenter M.L."/>
            <person name="Signorovitch A.Y."/>
            <person name="Moreno M.A."/>
            <person name="Kamm K."/>
            <person name="Grimwood J."/>
            <person name="Schmutz J."/>
            <person name="Shapiro H."/>
            <person name="Grigoriev I.V."/>
            <person name="Buss L.W."/>
            <person name="Schierwater B."/>
            <person name="Dellaporta S.L."/>
            <person name="Rokhsar D.S."/>
        </authorList>
    </citation>
    <scope>NUCLEOTIDE SEQUENCE [LARGE SCALE GENOMIC DNA]</scope>
    <source>
        <strain evidence="3 4">Grell-BS-1999</strain>
    </source>
</reference>
<dbReference type="PANTHER" id="PTHR15077">
    <property type="entry name" value="FAS-ASSOCIATING DEATH DOMAIN-CONTAINING PROTEIN FADD"/>
    <property type="match status" value="1"/>
</dbReference>
<dbReference type="GO" id="GO:0007165">
    <property type="term" value="P:signal transduction"/>
    <property type="evidence" value="ECO:0007669"/>
    <property type="project" value="InterPro"/>
</dbReference>
<evidence type="ECO:0000256" key="1">
    <source>
        <dbReference type="SAM" id="MobiDB-lite"/>
    </source>
</evidence>
<dbReference type="Pfam" id="PF00531">
    <property type="entry name" value="Death"/>
    <property type="match status" value="2"/>
</dbReference>
<protein>
    <recommendedName>
        <fullName evidence="2">Death domain-containing protein</fullName>
    </recommendedName>
</protein>
<gene>
    <name evidence="3" type="ORF">TRIADDRAFT_60669</name>
</gene>
<dbReference type="KEGG" id="tad:TRIADDRAFT_60669"/>
<feature type="domain" description="Death" evidence="2">
    <location>
        <begin position="47"/>
        <end position="118"/>
    </location>
</feature>
<dbReference type="FunFam" id="1.10.533.10:FF:000212">
    <property type="entry name" value="Predicted protein"/>
    <property type="match status" value="1"/>
</dbReference>
<dbReference type="InterPro" id="IPR016729">
    <property type="entry name" value="FADD"/>
</dbReference>
<feature type="region of interest" description="Disordered" evidence="1">
    <location>
        <begin position="244"/>
        <end position="280"/>
    </location>
</feature>
<dbReference type="PROSITE" id="PS50017">
    <property type="entry name" value="DEATH_DOMAIN"/>
    <property type="match status" value="2"/>
</dbReference>
<feature type="compositionally biased region" description="Polar residues" evidence="1">
    <location>
        <begin position="244"/>
        <end position="276"/>
    </location>
</feature>
<dbReference type="OrthoDB" id="5988819at2759"/>
<dbReference type="EMBL" id="DS985257">
    <property type="protein sequence ID" value="EDV20720.1"/>
    <property type="molecule type" value="Genomic_DNA"/>
</dbReference>
<dbReference type="PhylomeDB" id="B3S921"/>
<dbReference type="CDD" id="cd01670">
    <property type="entry name" value="Death"/>
    <property type="match status" value="2"/>
</dbReference>
<dbReference type="HOGENOM" id="CLU_689527_0_0_1"/>
<dbReference type="PANTHER" id="PTHR15077:SF9">
    <property type="entry name" value="C-TERMINAL OF ROC (COR) DOMAIN-CONTAINING PROTEIN"/>
    <property type="match status" value="1"/>
</dbReference>
<organism evidence="3 4">
    <name type="scientific">Trichoplax adhaerens</name>
    <name type="common">Trichoplax reptans</name>
    <dbReference type="NCBI Taxonomy" id="10228"/>
    <lineage>
        <taxon>Eukaryota</taxon>
        <taxon>Metazoa</taxon>
        <taxon>Placozoa</taxon>
        <taxon>Uniplacotomia</taxon>
        <taxon>Trichoplacea</taxon>
        <taxon>Trichoplacidae</taxon>
        <taxon>Trichoplax</taxon>
    </lineage>
</organism>
<dbReference type="CTD" id="6757953"/>
<dbReference type="SMART" id="SM00005">
    <property type="entry name" value="DEATH"/>
    <property type="match status" value="2"/>
</dbReference>
<dbReference type="InParanoid" id="B3S921"/>
<dbReference type="Proteomes" id="UP000009022">
    <property type="component" value="Unassembled WGS sequence"/>
</dbReference>
<feature type="domain" description="Death" evidence="2">
    <location>
        <begin position="147"/>
        <end position="231"/>
    </location>
</feature>
<dbReference type="Gene3D" id="1.10.533.10">
    <property type="entry name" value="Death Domain, Fas"/>
    <property type="match status" value="3"/>
</dbReference>
<dbReference type="InterPro" id="IPR000488">
    <property type="entry name" value="Death_dom"/>
</dbReference>
<dbReference type="STRING" id="10228.B3S921"/>
<evidence type="ECO:0000259" key="2">
    <source>
        <dbReference type="PROSITE" id="PS50017"/>
    </source>
</evidence>
<sequence length="400" mass="46101">MEDTKISSKPVKVAIRNFDDTIVDVTLTYPNSPANFYFEKIIDECSANWKKLGRKLNIDHNQLEIIDVNNRCNVTQQCTLMLQSHYQRSGSSFTKLELIKALYLAGCRATAEKIQSMPPCKTVAISANTNDSCQDRSMVDSVRDQDISEYFFVVAQELKSDWTKLADMLDQSKEIDITRIQDENETDFDRTHAFLEKWKEIYKDEATKRRLKAALQAIRRPEIASMIDKQKDDHQNINGRLLANNKSRTSNNPIQTTDSTASKVNDTQGATNNYNPIGTRDATKSRAELRTKLSNQHFRKALEYYWKTFIDRVPAEDSNFLNNLRQRGILSDRQITEIEHTIHKSDKSQKIYDILSVERDVEDFIRFCQALGEYSASSVQNFAKDLELKAYGYTDRKLAK</sequence>
<name>B3S921_TRIAD</name>
<evidence type="ECO:0000313" key="3">
    <source>
        <dbReference type="EMBL" id="EDV20720.1"/>
    </source>
</evidence>
<dbReference type="GeneID" id="6757953"/>
<proteinExistence type="predicted"/>
<evidence type="ECO:0000313" key="4">
    <source>
        <dbReference type="Proteomes" id="UP000009022"/>
    </source>
</evidence>
<dbReference type="CDD" id="cd01671">
    <property type="entry name" value="CARD"/>
    <property type="match status" value="1"/>
</dbReference>
<dbReference type="AlphaFoldDB" id="B3S921"/>
<dbReference type="RefSeq" id="XP_002116661.1">
    <property type="nucleotide sequence ID" value="XM_002116625.1"/>
</dbReference>
<dbReference type="InterPro" id="IPR011029">
    <property type="entry name" value="DEATH-like_dom_sf"/>
</dbReference>
<dbReference type="SUPFAM" id="SSF47986">
    <property type="entry name" value="DEATH domain"/>
    <property type="match status" value="3"/>
</dbReference>
<keyword evidence="4" id="KW-1185">Reference proteome</keyword>